<evidence type="ECO:0000313" key="1">
    <source>
        <dbReference type="EMBL" id="KAI0058376.1"/>
    </source>
</evidence>
<protein>
    <submittedName>
        <fullName evidence="1">Uncharacterized protein</fullName>
    </submittedName>
</protein>
<proteinExistence type="predicted"/>
<dbReference type="Proteomes" id="UP000814140">
    <property type="component" value="Unassembled WGS sequence"/>
</dbReference>
<keyword evidence="2" id="KW-1185">Reference proteome</keyword>
<gene>
    <name evidence="1" type="ORF">BV25DRAFT_1902226</name>
</gene>
<dbReference type="EMBL" id="MU277236">
    <property type="protein sequence ID" value="KAI0058376.1"/>
    <property type="molecule type" value="Genomic_DNA"/>
</dbReference>
<name>A0ACB8SR31_9AGAM</name>
<accession>A0ACB8SR31</accession>
<reference evidence="1" key="1">
    <citation type="submission" date="2021-03" db="EMBL/GenBank/DDBJ databases">
        <authorList>
            <consortium name="DOE Joint Genome Institute"/>
            <person name="Ahrendt S."/>
            <person name="Looney B.P."/>
            <person name="Miyauchi S."/>
            <person name="Morin E."/>
            <person name="Drula E."/>
            <person name="Courty P.E."/>
            <person name="Chicoki N."/>
            <person name="Fauchery L."/>
            <person name="Kohler A."/>
            <person name="Kuo A."/>
            <person name="Labutti K."/>
            <person name="Pangilinan J."/>
            <person name="Lipzen A."/>
            <person name="Riley R."/>
            <person name="Andreopoulos W."/>
            <person name="He G."/>
            <person name="Johnson J."/>
            <person name="Barry K.W."/>
            <person name="Grigoriev I.V."/>
            <person name="Nagy L."/>
            <person name="Hibbett D."/>
            <person name="Henrissat B."/>
            <person name="Matheny P.B."/>
            <person name="Labbe J."/>
            <person name="Martin F."/>
        </authorList>
    </citation>
    <scope>NUCLEOTIDE SEQUENCE</scope>
    <source>
        <strain evidence="1">HHB10654</strain>
    </source>
</reference>
<sequence length="347" mass="37348">MSKVVFVGNVPYNMGEEQLIDVFKSVGQVVGFRLVFDRDTGKPRGYGFCEFADHETAQSAVRNLNNADVGGRPLRIDLADSDPFLEGKTTVRGELVDGGETRAQWREREHDAAPGHGTPASKDVPPFLRALPQGVPTPPGGNALDMITQTLATMNPAQLVEVLAQFKAFVITHPEPARALLVAHPQLAYALFQALLLNEIVDRGILQRMLAATNPGPAPAPPAPRPPVPAPFAPPPFQQPPFPPQQPPQPFGYRPTPPPPVPAPQQQPPPQQQQQQPPPQMGYYGAPPPPPRPAAAPSALDNLPIDPAQRAMLMQVLSLTPEQIRGLPPAERDTIMTLRSQLGGMGA</sequence>
<evidence type="ECO:0000313" key="2">
    <source>
        <dbReference type="Proteomes" id="UP000814140"/>
    </source>
</evidence>
<organism evidence="1 2">
    <name type="scientific">Artomyces pyxidatus</name>
    <dbReference type="NCBI Taxonomy" id="48021"/>
    <lineage>
        <taxon>Eukaryota</taxon>
        <taxon>Fungi</taxon>
        <taxon>Dikarya</taxon>
        <taxon>Basidiomycota</taxon>
        <taxon>Agaricomycotina</taxon>
        <taxon>Agaricomycetes</taxon>
        <taxon>Russulales</taxon>
        <taxon>Auriscalpiaceae</taxon>
        <taxon>Artomyces</taxon>
    </lineage>
</organism>
<reference evidence="1" key="2">
    <citation type="journal article" date="2022" name="New Phytol.">
        <title>Evolutionary transition to the ectomycorrhizal habit in the genomes of a hyperdiverse lineage of mushroom-forming fungi.</title>
        <authorList>
            <person name="Looney B."/>
            <person name="Miyauchi S."/>
            <person name="Morin E."/>
            <person name="Drula E."/>
            <person name="Courty P.E."/>
            <person name="Kohler A."/>
            <person name="Kuo A."/>
            <person name="LaButti K."/>
            <person name="Pangilinan J."/>
            <person name="Lipzen A."/>
            <person name="Riley R."/>
            <person name="Andreopoulos W."/>
            <person name="He G."/>
            <person name="Johnson J."/>
            <person name="Nolan M."/>
            <person name="Tritt A."/>
            <person name="Barry K.W."/>
            <person name="Grigoriev I.V."/>
            <person name="Nagy L.G."/>
            <person name="Hibbett D."/>
            <person name="Henrissat B."/>
            <person name="Matheny P.B."/>
            <person name="Labbe J."/>
            <person name="Martin F.M."/>
        </authorList>
    </citation>
    <scope>NUCLEOTIDE SEQUENCE</scope>
    <source>
        <strain evidence="1">HHB10654</strain>
    </source>
</reference>
<comment type="caution">
    <text evidence="1">The sequence shown here is derived from an EMBL/GenBank/DDBJ whole genome shotgun (WGS) entry which is preliminary data.</text>
</comment>